<reference evidence="1" key="1">
    <citation type="journal article" date="2019" name="bioRxiv">
        <title>The Genome of the Zebra Mussel, Dreissena polymorpha: A Resource for Invasive Species Research.</title>
        <authorList>
            <person name="McCartney M.A."/>
            <person name="Auch B."/>
            <person name="Kono T."/>
            <person name="Mallez S."/>
            <person name="Zhang Y."/>
            <person name="Obille A."/>
            <person name="Becker A."/>
            <person name="Abrahante J.E."/>
            <person name="Garbe J."/>
            <person name="Badalamenti J.P."/>
            <person name="Herman A."/>
            <person name="Mangelson H."/>
            <person name="Liachko I."/>
            <person name="Sullivan S."/>
            <person name="Sone E.D."/>
            <person name="Koren S."/>
            <person name="Silverstein K.A.T."/>
            <person name="Beckman K.B."/>
            <person name="Gohl D.M."/>
        </authorList>
    </citation>
    <scope>NUCLEOTIDE SEQUENCE</scope>
    <source>
        <strain evidence="1">Duluth1</strain>
        <tissue evidence="1">Whole animal</tissue>
    </source>
</reference>
<evidence type="ECO:0000313" key="1">
    <source>
        <dbReference type="EMBL" id="KAH3721235.1"/>
    </source>
</evidence>
<accession>A0A9D4HJ78</accession>
<protein>
    <submittedName>
        <fullName evidence="1">Uncharacterized protein</fullName>
    </submittedName>
</protein>
<organism evidence="1 2">
    <name type="scientific">Dreissena polymorpha</name>
    <name type="common">Zebra mussel</name>
    <name type="synonym">Mytilus polymorpha</name>
    <dbReference type="NCBI Taxonomy" id="45954"/>
    <lineage>
        <taxon>Eukaryota</taxon>
        <taxon>Metazoa</taxon>
        <taxon>Spiralia</taxon>
        <taxon>Lophotrochozoa</taxon>
        <taxon>Mollusca</taxon>
        <taxon>Bivalvia</taxon>
        <taxon>Autobranchia</taxon>
        <taxon>Heteroconchia</taxon>
        <taxon>Euheterodonta</taxon>
        <taxon>Imparidentia</taxon>
        <taxon>Neoheterodontei</taxon>
        <taxon>Myida</taxon>
        <taxon>Dreissenoidea</taxon>
        <taxon>Dreissenidae</taxon>
        <taxon>Dreissena</taxon>
    </lineage>
</organism>
<evidence type="ECO:0000313" key="2">
    <source>
        <dbReference type="Proteomes" id="UP000828390"/>
    </source>
</evidence>
<sequence length="71" mass="7850">MTEQHGINGKEEVIRGGNHVQVKMATSMPRLKTLIAKRRVCSGSICTQGTNISCNNRLDILSSPWCMTFSL</sequence>
<dbReference type="EMBL" id="JAIWYP010000013">
    <property type="protein sequence ID" value="KAH3721235.1"/>
    <property type="molecule type" value="Genomic_DNA"/>
</dbReference>
<name>A0A9D4HJ78_DREPO</name>
<gene>
    <name evidence="1" type="ORF">DPMN_064154</name>
</gene>
<dbReference type="AlphaFoldDB" id="A0A9D4HJ78"/>
<keyword evidence="2" id="KW-1185">Reference proteome</keyword>
<dbReference type="Proteomes" id="UP000828390">
    <property type="component" value="Unassembled WGS sequence"/>
</dbReference>
<reference evidence="1" key="2">
    <citation type="submission" date="2020-11" db="EMBL/GenBank/DDBJ databases">
        <authorList>
            <person name="McCartney M.A."/>
            <person name="Auch B."/>
            <person name="Kono T."/>
            <person name="Mallez S."/>
            <person name="Becker A."/>
            <person name="Gohl D.M."/>
            <person name="Silverstein K.A.T."/>
            <person name="Koren S."/>
            <person name="Bechman K.B."/>
            <person name="Herman A."/>
            <person name="Abrahante J.E."/>
            <person name="Garbe J."/>
        </authorList>
    </citation>
    <scope>NUCLEOTIDE SEQUENCE</scope>
    <source>
        <strain evidence="1">Duluth1</strain>
        <tissue evidence="1">Whole animal</tissue>
    </source>
</reference>
<proteinExistence type="predicted"/>
<comment type="caution">
    <text evidence="1">The sequence shown here is derived from an EMBL/GenBank/DDBJ whole genome shotgun (WGS) entry which is preliminary data.</text>
</comment>